<keyword evidence="2" id="KW-1185">Reference proteome</keyword>
<accession>A0A2P6MDY5</accession>
<organism evidence="1 2">
    <name type="scientific">Alkalicoccus urumqiensis</name>
    <name type="common">Bacillus urumqiensis</name>
    <dbReference type="NCBI Taxonomy" id="1548213"/>
    <lineage>
        <taxon>Bacteria</taxon>
        <taxon>Bacillati</taxon>
        <taxon>Bacillota</taxon>
        <taxon>Bacilli</taxon>
        <taxon>Bacillales</taxon>
        <taxon>Bacillaceae</taxon>
        <taxon>Alkalicoccus</taxon>
    </lineage>
</organism>
<proteinExistence type="predicted"/>
<name>A0A2P6MDY5_ALKUR</name>
<evidence type="ECO:0000313" key="1">
    <source>
        <dbReference type="EMBL" id="PRO64492.1"/>
    </source>
</evidence>
<evidence type="ECO:0000313" key="2">
    <source>
        <dbReference type="Proteomes" id="UP000243650"/>
    </source>
</evidence>
<comment type="caution">
    <text evidence="1">The sequence shown here is derived from an EMBL/GenBank/DDBJ whole genome shotgun (WGS) entry which is preliminary data.</text>
</comment>
<dbReference type="Proteomes" id="UP000243650">
    <property type="component" value="Unassembled WGS sequence"/>
</dbReference>
<reference evidence="1 2" key="1">
    <citation type="submission" date="2018-03" db="EMBL/GenBank/DDBJ databases">
        <title>Bacillus urumqiensis sp. nov., a moderately haloalkaliphilic bacterium isolated from a salt lake.</title>
        <authorList>
            <person name="Zhao B."/>
            <person name="Liao Z."/>
        </authorList>
    </citation>
    <scope>NUCLEOTIDE SEQUENCE [LARGE SCALE GENOMIC DNA]</scope>
    <source>
        <strain evidence="1 2">BZ-SZ-XJ18</strain>
    </source>
</reference>
<dbReference type="AlphaFoldDB" id="A0A2P6MDY5"/>
<protein>
    <submittedName>
        <fullName evidence="1">Uncharacterized protein</fullName>
    </submittedName>
</protein>
<sequence length="66" mass="7196">MQCFPNHMKLPLPNTSATAGRTVRLAICFRTVDGWKAEGPPRVPAAGVPMGLKVGPIWCGTWSDFR</sequence>
<dbReference type="EMBL" id="PVNS01000015">
    <property type="protein sequence ID" value="PRO64492.1"/>
    <property type="molecule type" value="Genomic_DNA"/>
</dbReference>
<gene>
    <name evidence="1" type="ORF">C6I21_14285</name>
</gene>